<feature type="transmembrane region" description="Helical" evidence="1">
    <location>
        <begin position="276"/>
        <end position="296"/>
    </location>
</feature>
<proteinExistence type="predicted"/>
<dbReference type="Proteomes" id="UP001601059">
    <property type="component" value="Unassembled WGS sequence"/>
</dbReference>
<keyword evidence="1" id="KW-0472">Membrane</keyword>
<reference evidence="2 3" key="1">
    <citation type="submission" date="2024-08" db="EMBL/GenBank/DDBJ databases">
        <title>Two novel Cytobacillus novel species.</title>
        <authorList>
            <person name="Liu G."/>
        </authorList>
    </citation>
    <scope>NUCLEOTIDE SEQUENCE [LARGE SCALE GENOMIC DNA]</scope>
    <source>
        <strain evidence="2 3">FJAT-54145</strain>
    </source>
</reference>
<feature type="transmembrane region" description="Helical" evidence="1">
    <location>
        <begin position="123"/>
        <end position="140"/>
    </location>
</feature>
<keyword evidence="1" id="KW-0812">Transmembrane</keyword>
<gene>
    <name evidence="2" type="ORF">ACFYKX_10290</name>
</gene>
<feature type="transmembrane region" description="Helical" evidence="1">
    <location>
        <begin position="92"/>
        <end position="111"/>
    </location>
</feature>
<name>A0ABW6KA18_9BACI</name>
<protein>
    <submittedName>
        <fullName evidence="2">Uncharacterized protein</fullName>
    </submittedName>
</protein>
<feature type="transmembrane region" description="Helical" evidence="1">
    <location>
        <begin position="236"/>
        <end position="255"/>
    </location>
</feature>
<evidence type="ECO:0000313" key="3">
    <source>
        <dbReference type="Proteomes" id="UP001601059"/>
    </source>
</evidence>
<dbReference type="EMBL" id="JBIACK010000004">
    <property type="protein sequence ID" value="MFE8701006.1"/>
    <property type="molecule type" value="Genomic_DNA"/>
</dbReference>
<feature type="transmembrane region" description="Helical" evidence="1">
    <location>
        <begin position="208"/>
        <end position="230"/>
    </location>
</feature>
<evidence type="ECO:0000256" key="1">
    <source>
        <dbReference type="SAM" id="Phobius"/>
    </source>
</evidence>
<comment type="caution">
    <text evidence="2">The sequence shown here is derived from an EMBL/GenBank/DDBJ whole genome shotgun (WGS) entry which is preliminary data.</text>
</comment>
<keyword evidence="1" id="KW-1133">Transmembrane helix</keyword>
<sequence>MVLATPVFLLGADPTEAAGFMEGAKNVVESLKGDWLHWVEGMKEGYRHLNELAKMKLAPDLQEADQVTNWFIQMNEKAKEELANPKSDTKRLMIWVFSIISKVIYTPAFLFDNVFFKGMLLKFSALAGGMVGLLAMGEGLKRILGFKGSGIKEILGRFPLMMAVCGFAPFLFVKAIEGLNAATRFIFLMGNGMLQDASSTSGSWALDGLDSGTFLIFNGLFVLLLVPFLLNHGRRWFQLLSLGILTPFAMLGFVFDSLRGFQQKWWTSMRDLYVVQLVYGVFVTLLSLIMFGMPFPMTPSGMFAKCLVTLGGLYSLAFPPSFVKNMLEKETKTDRKVMDALKAAGRMAILKR</sequence>
<evidence type="ECO:0000313" key="2">
    <source>
        <dbReference type="EMBL" id="MFE8701006.1"/>
    </source>
</evidence>
<dbReference type="RefSeq" id="WP_389360745.1">
    <property type="nucleotide sequence ID" value="NZ_JBIACK010000004.1"/>
</dbReference>
<accession>A0ABW6KA18</accession>
<organism evidence="2 3">
    <name type="scientific">Cytobacillus spartinae</name>
    <dbReference type="NCBI Taxonomy" id="3299023"/>
    <lineage>
        <taxon>Bacteria</taxon>
        <taxon>Bacillati</taxon>
        <taxon>Bacillota</taxon>
        <taxon>Bacilli</taxon>
        <taxon>Bacillales</taxon>
        <taxon>Bacillaceae</taxon>
        <taxon>Cytobacillus</taxon>
    </lineage>
</organism>
<feature type="transmembrane region" description="Helical" evidence="1">
    <location>
        <begin position="160"/>
        <end position="187"/>
    </location>
</feature>
<keyword evidence="3" id="KW-1185">Reference proteome</keyword>
<feature type="transmembrane region" description="Helical" evidence="1">
    <location>
        <begin position="302"/>
        <end position="323"/>
    </location>
</feature>